<evidence type="ECO:0000256" key="1">
    <source>
        <dbReference type="SAM" id="MobiDB-lite"/>
    </source>
</evidence>
<feature type="transmembrane region" description="Helical" evidence="2">
    <location>
        <begin position="239"/>
        <end position="255"/>
    </location>
</feature>
<feature type="transmembrane region" description="Helical" evidence="2">
    <location>
        <begin position="393"/>
        <end position="415"/>
    </location>
</feature>
<organism evidence="3 4">
    <name type="scientific">Segatella salivae</name>
    <dbReference type="NCBI Taxonomy" id="228604"/>
    <lineage>
        <taxon>Bacteria</taxon>
        <taxon>Pseudomonadati</taxon>
        <taxon>Bacteroidota</taxon>
        <taxon>Bacteroidia</taxon>
        <taxon>Bacteroidales</taxon>
        <taxon>Prevotellaceae</taxon>
        <taxon>Segatella</taxon>
    </lineage>
</organism>
<comment type="caution">
    <text evidence="3">The sequence shown here is derived from an EMBL/GenBank/DDBJ whole genome shotgun (WGS) entry which is preliminary data.</text>
</comment>
<feature type="transmembrane region" description="Helical" evidence="2">
    <location>
        <begin position="531"/>
        <end position="553"/>
    </location>
</feature>
<dbReference type="RefSeq" id="WP_219427813.1">
    <property type="nucleotide sequence ID" value="NZ_JAHXRD010000010.1"/>
</dbReference>
<dbReference type="InterPro" id="IPR019286">
    <property type="entry name" value="DUF2339_TM"/>
</dbReference>
<evidence type="ECO:0000256" key="2">
    <source>
        <dbReference type="SAM" id="Phobius"/>
    </source>
</evidence>
<dbReference type="Pfam" id="PF10101">
    <property type="entry name" value="DUF2339"/>
    <property type="match status" value="1"/>
</dbReference>
<feature type="transmembrane region" description="Helical" evidence="2">
    <location>
        <begin position="696"/>
        <end position="713"/>
    </location>
</feature>
<feature type="compositionally biased region" description="Basic and acidic residues" evidence="1">
    <location>
        <begin position="86"/>
        <end position="97"/>
    </location>
</feature>
<feature type="transmembrane region" description="Helical" evidence="2">
    <location>
        <begin position="458"/>
        <end position="474"/>
    </location>
</feature>
<feature type="transmembrane region" description="Helical" evidence="2">
    <location>
        <begin position="508"/>
        <end position="524"/>
    </location>
</feature>
<dbReference type="PANTHER" id="PTHR38434">
    <property type="entry name" value="BLL2549 PROTEIN"/>
    <property type="match status" value="1"/>
</dbReference>
<reference evidence="3" key="1">
    <citation type="submission" date="2021-07" db="EMBL/GenBank/DDBJ databases">
        <title>Genomic diversity and antimicrobial resistance of Prevotella spp. isolated from chronic lung disease airways.</title>
        <authorList>
            <person name="Webb K.A."/>
            <person name="Olagoke O.S."/>
            <person name="Baird T."/>
            <person name="Neill J."/>
            <person name="Pham A."/>
            <person name="Wells T.J."/>
            <person name="Ramsay K.A."/>
            <person name="Bell S.C."/>
            <person name="Sarovich D.S."/>
            <person name="Price E.P."/>
        </authorList>
    </citation>
    <scope>NUCLEOTIDE SEQUENCE</scope>
    <source>
        <strain evidence="3">SCHI0047.S.3</strain>
    </source>
</reference>
<feature type="transmembrane region" description="Helical" evidence="2">
    <location>
        <begin position="756"/>
        <end position="774"/>
    </location>
</feature>
<dbReference type="AlphaFoldDB" id="A0AAW4NRW1"/>
<feature type="transmembrane region" description="Helical" evidence="2">
    <location>
        <begin position="725"/>
        <end position="750"/>
    </location>
</feature>
<feature type="transmembrane region" description="Helical" evidence="2">
    <location>
        <begin position="206"/>
        <end position="227"/>
    </location>
</feature>
<feature type="transmembrane region" description="Helical" evidence="2">
    <location>
        <begin position="262"/>
        <end position="285"/>
    </location>
</feature>
<feature type="transmembrane region" description="Helical" evidence="2">
    <location>
        <begin position="338"/>
        <end position="358"/>
    </location>
</feature>
<protein>
    <submittedName>
        <fullName evidence="3">DUF2339 domain-containing protein</fullName>
    </submittedName>
</protein>
<feature type="transmembrane region" description="Helical" evidence="2">
    <location>
        <begin position="363"/>
        <end position="381"/>
    </location>
</feature>
<keyword evidence="2" id="KW-1133">Transmembrane helix</keyword>
<accession>A0AAW4NRW1</accession>
<feature type="transmembrane region" description="Helical" evidence="2">
    <location>
        <begin position="666"/>
        <end position="684"/>
    </location>
</feature>
<keyword evidence="2" id="KW-0472">Membrane</keyword>
<feature type="transmembrane region" description="Helical" evidence="2">
    <location>
        <begin position="810"/>
        <end position="827"/>
    </location>
</feature>
<feature type="transmembrane region" description="Helical" evidence="2">
    <location>
        <begin position="486"/>
        <end position="502"/>
    </location>
</feature>
<keyword evidence="2" id="KW-0812">Transmembrane</keyword>
<dbReference type="Proteomes" id="UP001196873">
    <property type="component" value="Unassembled WGS sequence"/>
</dbReference>
<gene>
    <name evidence="3" type="ORF">KZY68_06895</name>
</gene>
<evidence type="ECO:0000313" key="3">
    <source>
        <dbReference type="EMBL" id="MBW4865738.1"/>
    </source>
</evidence>
<feature type="transmembrane region" description="Helical" evidence="2">
    <location>
        <begin position="565"/>
        <end position="588"/>
    </location>
</feature>
<feature type="transmembrane region" description="Helical" evidence="2">
    <location>
        <begin position="634"/>
        <end position="654"/>
    </location>
</feature>
<feature type="transmembrane region" description="Helical" evidence="2">
    <location>
        <begin position="427"/>
        <end position="446"/>
    </location>
</feature>
<feature type="transmembrane region" description="Helical" evidence="2">
    <location>
        <begin position="600"/>
        <end position="622"/>
    </location>
</feature>
<dbReference type="EMBL" id="JAHXRF010000009">
    <property type="protein sequence ID" value="MBW4865738.1"/>
    <property type="molecule type" value="Genomic_DNA"/>
</dbReference>
<dbReference type="PANTHER" id="PTHR38434:SF1">
    <property type="entry name" value="BLL2549 PROTEIN"/>
    <property type="match status" value="1"/>
</dbReference>
<feature type="region of interest" description="Disordered" evidence="1">
    <location>
        <begin position="52"/>
        <end position="105"/>
    </location>
</feature>
<feature type="transmembrane region" description="Helical" evidence="2">
    <location>
        <begin position="316"/>
        <end position="332"/>
    </location>
</feature>
<name>A0AAW4NRW1_9BACT</name>
<feature type="transmembrane region" description="Helical" evidence="2">
    <location>
        <begin position="6"/>
        <end position="25"/>
    </location>
</feature>
<feature type="transmembrane region" description="Helical" evidence="2">
    <location>
        <begin position="291"/>
        <end position="309"/>
    </location>
</feature>
<feature type="compositionally biased region" description="Polar residues" evidence="1">
    <location>
        <begin position="73"/>
        <end position="84"/>
    </location>
</feature>
<proteinExistence type="predicted"/>
<evidence type="ECO:0000313" key="4">
    <source>
        <dbReference type="Proteomes" id="UP001196873"/>
    </source>
</evidence>
<sequence length="835" mass="92664">MDSDIIIILPLLAVIGFALLTLTILQRLSDINKSLDAIQSELSTLKNAAFKSAETDDKVAEETTTEVVETDANTPSAQSVSPVTATEEKGNEPHEAVKTSTVEQRIEQPPTIAVAVKTTETENQKPAEEKQTIANEEVATTQSKSSSIAITTSKKPQTDTIAVQTTTDKAALTTPIQPTHTTVQAPSSDESKVMTTNFERFIGENLFGKIGILVFILGIAYFVKYAIDQNWINEVTRTILGFGVGIAMLGVAQWIHKRYYTLSSLLAGGAFAVFYLTVSIAFHYYQLFSQTAAFVILCFTTIFMAAVSIRYDRLELAVTALIGGFIAPFIISSDTGNIIVLQTYLSILNLGMFALALYKKWGLLPIVAFVFTYFILLQTVIESDLFPTPPHLFSILLGFATLFFFIFLIPVRLIMQSSYGGGIRKGLLSVITLNGFAYLFYGGYLIEEIAFGSKETGYLSFFIAIVYLVFYLFLRFRISGHDTLRNFMLALTIAFASIGVPLLFNSSAILITWSTESVLLLWLFTKEKSVIYECTAAVLAALSFILCLTLGVFQDSDHGIFAFKMFLNSHFLSLFTFAVCSFLAAIIMQRNRRLFSKGRHLLRFTPCNVIAYAIGFLFVFIALSDEFTANLNEFTANAASALTITTMLLVGTLLLRRRFKVRKYKLAYVILLCAITFIYMLNIWSGDAFRLPSVLALQWISTLTVVILMAYVIQKMASLQWENHLTRPVFAALSTLVWLTGARLLLLTFYNPSFDAGFSLSLGLAAFILMVIGMRSKSKEVRMVSLTEFGIVLGKLILIDVWSMAALGKIVVFISLGLLLLTLSFLYQKLKDVLF</sequence>